<dbReference type="PANTHER" id="PTHR43818">
    <property type="entry name" value="BCDNA.GH03377"/>
    <property type="match status" value="1"/>
</dbReference>
<dbReference type="InterPro" id="IPR055170">
    <property type="entry name" value="GFO_IDH_MocA-like_dom"/>
</dbReference>
<dbReference type="InterPro" id="IPR000683">
    <property type="entry name" value="Gfo/Idh/MocA-like_OxRdtase_N"/>
</dbReference>
<dbReference type="Gene3D" id="3.30.360.10">
    <property type="entry name" value="Dihydrodipicolinate Reductase, domain 2"/>
    <property type="match status" value="1"/>
</dbReference>
<dbReference type="InterPro" id="IPR050463">
    <property type="entry name" value="Gfo/Idh/MocA_oxidrdct_glycsds"/>
</dbReference>
<dbReference type="InterPro" id="IPR036291">
    <property type="entry name" value="NAD(P)-bd_dom_sf"/>
</dbReference>
<dbReference type="Pfam" id="PF01408">
    <property type="entry name" value="GFO_IDH_MocA"/>
    <property type="match status" value="1"/>
</dbReference>
<dbReference type="AlphaFoldDB" id="A0A6B0YRX5"/>
<dbReference type="PANTHER" id="PTHR43818:SF11">
    <property type="entry name" value="BCDNA.GH03377"/>
    <property type="match status" value="1"/>
</dbReference>
<feature type="domain" description="GFO/IDH/MocA-like oxidoreductase" evidence="3">
    <location>
        <begin position="146"/>
        <end position="270"/>
    </location>
</feature>
<dbReference type="Gene3D" id="3.40.50.720">
    <property type="entry name" value="NAD(P)-binding Rossmann-like Domain"/>
    <property type="match status" value="1"/>
</dbReference>
<dbReference type="SUPFAM" id="SSF51735">
    <property type="entry name" value="NAD(P)-binding Rossmann-fold domains"/>
    <property type="match status" value="1"/>
</dbReference>
<dbReference type="Pfam" id="PF22725">
    <property type="entry name" value="GFO_IDH_MocA_C3"/>
    <property type="match status" value="1"/>
</dbReference>
<evidence type="ECO:0000259" key="2">
    <source>
        <dbReference type="Pfam" id="PF01408"/>
    </source>
</evidence>
<protein>
    <submittedName>
        <fullName evidence="4">Gfo/Idh/MocA family oxidoreductase</fullName>
    </submittedName>
</protein>
<organism evidence="4">
    <name type="scientific">Caldilineaceae bacterium SB0664_bin_27</name>
    <dbReference type="NCBI Taxonomy" id="2605260"/>
    <lineage>
        <taxon>Bacteria</taxon>
        <taxon>Bacillati</taxon>
        <taxon>Chloroflexota</taxon>
        <taxon>Caldilineae</taxon>
        <taxon>Caldilineales</taxon>
        <taxon>Caldilineaceae</taxon>
    </lineage>
</organism>
<evidence type="ECO:0000256" key="1">
    <source>
        <dbReference type="ARBA" id="ARBA00023002"/>
    </source>
</evidence>
<accession>A0A6B0YRX5</accession>
<dbReference type="EMBL" id="VXRG01000023">
    <property type="protein sequence ID" value="MXY92218.1"/>
    <property type="molecule type" value="Genomic_DNA"/>
</dbReference>
<sequence length="363" mass="40084">MNGSEPLRVAVVGLRIHAGGLEPDGNHGLIKSFHGQEDAQITAYCEWDAGEAEALENLARYDPEARIFDNLCEFFEWDGFDAAVVMLPPDEATRAAERLAEAGKHMFIEKQAARTAPELLPVCELVKEKNLVVQIGYPWPRHPVAQEIRRCLDEGALGKLLAMEARLVTIQVAPGLREPDHWMYRLETEGGGILHMEGGHWLTLFQMFAQARVRSVTALCSRRTDESQEGVEDAATVALEYENGVHACLHMGYLLSGVGPRNDTFMAVRGQLGAASWGPVGDGLLTVSSAAPEWAGAPERRFDMPPAPRPVYAEQWGFEYVTDFVRAVREGGKPVVSINDAHHILQIFDAAYESSRTGRRVEI</sequence>
<feature type="domain" description="Gfo/Idh/MocA-like oxidoreductase N-terminal" evidence="2">
    <location>
        <begin position="8"/>
        <end position="137"/>
    </location>
</feature>
<name>A0A6B0YRX5_9CHLR</name>
<dbReference type="GO" id="GO:0016491">
    <property type="term" value="F:oxidoreductase activity"/>
    <property type="evidence" value="ECO:0007669"/>
    <property type="project" value="UniProtKB-KW"/>
</dbReference>
<proteinExistence type="predicted"/>
<dbReference type="SUPFAM" id="SSF55347">
    <property type="entry name" value="Glyceraldehyde-3-phosphate dehydrogenase-like, C-terminal domain"/>
    <property type="match status" value="1"/>
</dbReference>
<reference evidence="4" key="1">
    <citation type="submission" date="2019-09" db="EMBL/GenBank/DDBJ databases">
        <title>Characterisation of the sponge microbiome using genome-centric metagenomics.</title>
        <authorList>
            <person name="Engelberts J.P."/>
            <person name="Robbins S.J."/>
            <person name="De Goeij J.M."/>
            <person name="Aranda M."/>
            <person name="Bell S.C."/>
            <person name="Webster N.S."/>
        </authorList>
    </citation>
    <scope>NUCLEOTIDE SEQUENCE</scope>
    <source>
        <strain evidence="4">SB0664_bin_27</strain>
    </source>
</reference>
<keyword evidence="1" id="KW-0560">Oxidoreductase</keyword>
<gene>
    <name evidence="4" type="ORF">F4Y42_02085</name>
</gene>
<dbReference type="GO" id="GO:0000166">
    <property type="term" value="F:nucleotide binding"/>
    <property type="evidence" value="ECO:0007669"/>
    <property type="project" value="InterPro"/>
</dbReference>
<evidence type="ECO:0000313" key="4">
    <source>
        <dbReference type="EMBL" id="MXY92218.1"/>
    </source>
</evidence>
<evidence type="ECO:0000259" key="3">
    <source>
        <dbReference type="Pfam" id="PF22725"/>
    </source>
</evidence>
<comment type="caution">
    <text evidence="4">The sequence shown here is derived from an EMBL/GenBank/DDBJ whole genome shotgun (WGS) entry which is preliminary data.</text>
</comment>